<dbReference type="Gene3D" id="3.50.4.20">
    <property type="match status" value="1"/>
</dbReference>
<dbReference type="RefSeq" id="WP_006037390.1">
    <property type="nucleotide sequence ID" value="NZ_AEDD01000003.1"/>
</dbReference>
<feature type="compositionally biased region" description="Basic and acidic residues" evidence="1">
    <location>
        <begin position="160"/>
        <end position="175"/>
    </location>
</feature>
<feature type="compositionally biased region" description="Basic and acidic residues" evidence="1">
    <location>
        <begin position="182"/>
        <end position="228"/>
    </location>
</feature>
<dbReference type="STRING" id="717606.PaecuDRAFT_1377"/>
<accession>E0I6V5</accession>
<sequence length="373" mass="40869">MGTILIGGKRYELIVDHKNGWNPAAFRDRYSDVLERYDYIIGDWGYNQLRLKGFFKDNHPKGSKDSYISGLVDYINEYCNFGCAYFVIHRPENAEGAPEGSTEQDLLTMPIVSPEQGSEEGAVAMTADGEPIILREHIRKPHPSRNKEQAGRSEQPGGKDGGRGDKASAPRKEGRSGGGSRPEQREGADKRGSEQTRSGERRGGSEQARGGERRGGSEQARGGERRSQGEQQARGSGAERRGAGEQPRDGGAERRSEQRGESRGAGEQPRGASERRSGGAGEPHAGSGERRGGEQQARVNSAERRGASEQQREGGDESSGESRRPKFKHRKGQKRLPMPPREQTVAATSEAALGLNERKPTREQPNRNNKENE</sequence>
<dbReference type="eggNOG" id="COG4470">
    <property type="taxonomic scope" value="Bacteria"/>
</dbReference>
<reference evidence="2 3" key="1">
    <citation type="submission" date="2010-07" db="EMBL/GenBank/DDBJ databases">
        <title>The draft genome of Paenibacillus curdlanolyticus YK9.</title>
        <authorList>
            <consortium name="US DOE Joint Genome Institute (JGI-PGF)"/>
            <person name="Lucas S."/>
            <person name="Copeland A."/>
            <person name="Lapidus A."/>
            <person name="Cheng J.-F."/>
            <person name="Bruce D."/>
            <person name="Goodwin L."/>
            <person name="Pitluck S."/>
            <person name="Land M.L."/>
            <person name="Hauser L."/>
            <person name="Chang Y.-J."/>
            <person name="Jeffries C."/>
            <person name="Anderson I.J."/>
            <person name="Johnson E."/>
            <person name="Loganathan U."/>
            <person name="Mulhopadhyay B."/>
            <person name="Kyrpides N."/>
            <person name="Woyke T.J."/>
        </authorList>
    </citation>
    <scope>NUCLEOTIDE SEQUENCE [LARGE SCALE GENOMIC DNA]</scope>
    <source>
        <strain evidence="2 3">YK9</strain>
    </source>
</reference>
<protein>
    <recommendedName>
        <fullName evidence="4">DUF1027 domain-containing protein</fullName>
    </recommendedName>
</protein>
<feature type="compositionally biased region" description="Basic and acidic residues" evidence="1">
    <location>
        <begin position="301"/>
        <end position="324"/>
    </location>
</feature>
<feature type="region of interest" description="Disordered" evidence="1">
    <location>
        <begin position="135"/>
        <end position="373"/>
    </location>
</feature>
<feature type="compositionally biased region" description="Basic residues" evidence="1">
    <location>
        <begin position="325"/>
        <end position="334"/>
    </location>
</feature>
<dbReference type="InterPro" id="IPR038141">
    <property type="entry name" value="YutD-like_sf"/>
</dbReference>
<evidence type="ECO:0008006" key="4">
    <source>
        <dbReference type="Google" id="ProtNLM"/>
    </source>
</evidence>
<proteinExistence type="predicted"/>
<keyword evidence="3" id="KW-1185">Reference proteome</keyword>
<dbReference type="AlphaFoldDB" id="E0I6V5"/>
<feature type="compositionally biased region" description="Basic and acidic residues" evidence="1">
    <location>
        <begin position="356"/>
        <end position="373"/>
    </location>
</feature>
<dbReference type="Pfam" id="PF06265">
    <property type="entry name" value="YutD-like"/>
    <property type="match status" value="1"/>
</dbReference>
<evidence type="ECO:0000313" key="2">
    <source>
        <dbReference type="EMBL" id="EFM11771.1"/>
    </source>
</evidence>
<dbReference type="InterPro" id="IPR009370">
    <property type="entry name" value="YutD-like"/>
</dbReference>
<dbReference type="Proteomes" id="UP000005387">
    <property type="component" value="Unassembled WGS sequence"/>
</dbReference>
<feature type="compositionally biased region" description="Basic and acidic residues" evidence="1">
    <location>
        <begin position="237"/>
        <end position="264"/>
    </location>
</feature>
<dbReference type="EMBL" id="AEDD01000003">
    <property type="protein sequence ID" value="EFM11771.1"/>
    <property type="molecule type" value="Genomic_DNA"/>
</dbReference>
<evidence type="ECO:0000313" key="3">
    <source>
        <dbReference type="Proteomes" id="UP000005387"/>
    </source>
</evidence>
<evidence type="ECO:0000256" key="1">
    <source>
        <dbReference type="SAM" id="MobiDB-lite"/>
    </source>
</evidence>
<gene>
    <name evidence="2" type="ORF">PaecuDRAFT_1377</name>
</gene>
<organism evidence="2 3">
    <name type="scientific">Paenibacillus curdlanolyticus YK9</name>
    <dbReference type="NCBI Taxonomy" id="717606"/>
    <lineage>
        <taxon>Bacteria</taxon>
        <taxon>Bacillati</taxon>
        <taxon>Bacillota</taxon>
        <taxon>Bacilli</taxon>
        <taxon>Bacillales</taxon>
        <taxon>Paenibacillaceae</taxon>
        <taxon>Paenibacillus</taxon>
    </lineage>
</organism>
<name>E0I6V5_9BACL</name>